<keyword evidence="9" id="KW-1185">Reference proteome</keyword>
<dbReference type="AlphaFoldDB" id="A0A3E1HEF6"/>
<dbReference type="InterPro" id="IPR008949">
    <property type="entry name" value="Isoprenoid_synthase_dom_sf"/>
</dbReference>
<dbReference type="PANTHER" id="PTHR12001:SF85">
    <property type="entry name" value="SHORT CHAIN ISOPRENYL DIPHOSPHATE SYNTHASE"/>
    <property type="match status" value="1"/>
</dbReference>
<dbReference type="InterPro" id="IPR000092">
    <property type="entry name" value="Polyprenyl_synt"/>
</dbReference>
<sequence length="357" mass="38739">MADAIAGQLRQYLRNRRDDVAYRRGPEGNDYNDLLVDRKDFLLNGDKQLRPTFAYWGWQAAATRSPNNTVLLMLLFSELELLHAFALLHDDVIDKSLTRHGRPTTHVRFAALHCDQNWQGSPDQFGKSAAILIGDVAQIGADDIISHVCRANLPPDAQSPVQRIWTDIRTNVLSGQYLNVVAEASAAELIASAMSVATNTTACYTVSQPLQLGLATVDRPNTADIFGQFGTNLRRAFQLHADVFGVFRDPEVTGKPSGDDLRPGKCTVSMAEAMVLADKSDPLAAKLLRTSIDTSLTDAQVRKLRDVIESVGTLAAVKDRITALTNSALTTLAIAPINASAKAGLSEQANMATNRSA</sequence>
<evidence type="ECO:0000256" key="6">
    <source>
        <dbReference type="ARBA" id="ARBA00022842"/>
    </source>
</evidence>
<comment type="caution">
    <text evidence="8">The sequence shown here is derived from an EMBL/GenBank/DDBJ whole genome shotgun (WGS) entry which is preliminary data.</text>
</comment>
<protein>
    <submittedName>
        <fullName evidence="8">Geranylgeranyl pyrophosphate synthase</fullName>
    </submittedName>
</protein>
<dbReference type="GO" id="GO:0008299">
    <property type="term" value="P:isoprenoid biosynthetic process"/>
    <property type="evidence" value="ECO:0007669"/>
    <property type="project" value="InterPro"/>
</dbReference>
<keyword evidence="5" id="KW-0479">Metal-binding</keyword>
<dbReference type="SUPFAM" id="SSF48576">
    <property type="entry name" value="Terpenoid synthases"/>
    <property type="match status" value="1"/>
</dbReference>
<dbReference type="Gene3D" id="1.10.600.10">
    <property type="entry name" value="Farnesyl Diphosphate Synthase"/>
    <property type="match status" value="1"/>
</dbReference>
<dbReference type="Proteomes" id="UP000258522">
    <property type="component" value="Unassembled WGS sequence"/>
</dbReference>
<accession>A0A3E1HEF6</accession>
<comment type="similarity">
    <text evidence="3 7">Belongs to the FPP/GGPP synthase family.</text>
</comment>
<evidence type="ECO:0000256" key="1">
    <source>
        <dbReference type="ARBA" id="ARBA00001946"/>
    </source>
</evidence>
<dbReference type="GO" id="GO:0046872">
    <property type="term" value="F:metal ion binding"/>
    <property type="evidence" value="ECO:0007669"/>
    <property type="project" value="UniProtKB-KW"/>
</dbReference>
<reference evidence="8 9" key="1">
    <citation type="submission" date="2018-07" db="EMBL/GenBank/DDBJ databases">
        <title>Whole genome sequence of Mycobacterium uberis.</title>
        <authorList>
            <person name="Benjak A."/>
        </authorList>
    </citation>
    <scope>NUCLEOTIDE SEQUENCE [LARGE SCALE GENOMIC DNA]</scope>
    <source>
        <strain evidence="8 9">Jura</strain>
    </source>
</reference>
<dbReference type="PANTHER" id="PTHR12001">
    <property type="entry name" value="GERANYLGERANYL PYROPHOSPHATE SYNTHASE"/>
    <property type="match status" value="1"/>
</dbReference>
<dbReference type="RefSeq" id="WP_116540698.1">
    <property type="nucleotide sequence ID" value="NZ_QAYL01000023.1"/>
</dbReference>
<comment type="cofactor">
    <cofactor evidence="1">
        <name>Mg(2+)</name>
        <dbReference type="ChEBI" id="CHEBI:18420"/>
    </cofactor>
</comment>
<evidence type="ECO:0000256" key="2">
    <source>
        <dbReference type="ARBA" id="ARBA00005128"/>
    </source>
</evidence>
<proteinExistence type="inferred from homology"/>
<evidence type="ECO:0000256" key="5">
    <source>
        <dbReference type="ARBA" id="ARBA00022723"/>
    </source>
</evidence>
<dbReference type="GO" id="GO:0004659">
    <property type="term" value="F:prenyltransferase activity"/>
    <property type="evidence" value="ECO:0007669"/>
    <property type="project" value="InterPro"/>
</dbReference>
<evidence type="ECO:0000313" key="8">
    <source>
        <dbReference type="EMBL" id="RFD24840.1"/>
    </source>
</evidence>
<comment type="pathway">
    <text evidence="2">Isoprenoid biosynthesis.</text>
</comment>
<dbReference type="OrthoDB" id="4497239at2"/>
<dbReference type="Pfam" id="PF00348">
    <property type="entry name" value="polyprenyl_synt"/>
    <property type="match status" value="1"/>
</dbReference>
<gene>
    <name evidence="8" type="ORF">MUBE_11900</name>
</gene>
<keyword evidence="4 7" id="KW-0808">Transferase</keyword>
<evidence type="ECO:0000256" key="3">
    <source>
        <dbReference type="ARBA" id="ARBA00006706"/>
    </source>
</evidence>
<evidence type="ECO:0000256" key="4">
    <source>
        <dbReference type="ARBA" id="ARBA00022679"/>
    </source>
</evidence>
<dbReference type="EMBL" id="QAYL01000023">
    <property type="protein sequence ID" value="RFD24840.1"/>
    <property type="molecule type" value="Genomic_DNA"/>
</dbReference>
<evidence type="ECO:0000256" key="7">
    <source>
        <dbReference type="RuleBase" id="RU004466"/>
    </source>
</evidence>
<evidence type="ECO:0000313" key="9">
    <source>
        <dbReference type="Proteomes" id="UP000258522"/>
    </source>
</evidence>
<name>A0A3E1HEF6_9MYCO</name>
<organism evidence="8 9">
    <name type="scientific">Mycobacterium uberis</name>
    <dbReference type="NCBI Taxonomy" id="2162698"/>
    <lineage>
        <taxon>Bacteria</taxon>
        <taxon>Bacillati</taxon>
        <taxon>Actinomycetota</taxon>
        <taxon>Actinomycetes</taxon>
        <taxon>Mycobacteriales</taxon>
        <taxon>Mycobacteriaceae</taxon>
        <taxon>Mycobacterium</taxon>
    </lineage>
</organism>
<keyword evidence="6" id="KW-0460">Magnesium</keyword>